<keyword evidence="13" id="KW-0479">Metal-binding</keyword>
<accession>A0AAV5A1Z3</accession>
<dbReference type="SUPFAM" id="SSF53732">
    <property type="entry name" value="Aconitase iron-sulfur domain"/>
    <property type="match status" value="1"/>
</dbReference>
<dbReference type="HAMAP" id="MF_01026">
    <property type="entry name" value="LeuC_type1"/>
    <property type="match status" value="1"/>
</dbReference>
<dbReference type="FunFam" id="2.40.70.10:FF:000002">
    <property type="entry name" value="Vacuolar aspartic proteinase"/>
    <property type="match status" value="1"/>
</dbReference>
<evidence type="ECO:0000256" key="16">
    <source>
        <dbReference type="ARBA" id="ARBA00023004"/>
    </source>
</evidence>
<dbReference type="InterPro" id="IPR033941">
    <property type="entry name" value="IPMI_cat"/>
</dbReference>
<evidence type="ECO:0000256" key="21">
    <source>
        <dbReference type="ARBA" id="ARBA00023304"/>
    </source>
</evidence>
<evidence type="ECO:0000256" key="19">
    <source>
        <dbReference type="ARBA" id="ARBA00023180"/>
    </source>
</evidence>
<dbReference type="PANTHER" id="PTHR43822">
    <property type="entry name" value="HOMOACONITASE, MITOCHONDRIAL-RELATED"/>
    <property type="match status" value="1"/>
</dbReference>
<keyword evidence="10" id="KW-0004">4Fe-4S</keyword>
<dbReference type="GO" id="GO:0009316">
    <property type="term" value="C:3-isopropylmalate dehydratase complex"/>
    <property type="evidence" value="ECO:0007669"/>
    <property type="project" value="InterPro"/>
</dbReference>
<dbReference type="NCBIfam" id="NF004016">
    <property type="entry name" value="PRK05478.1"/>
    <property type="match status" value="1"/>
</dbReference>
<evidence type="ECO:0000256" key="9">
    <source>
        <dbReference type="ARBA" id="ARBA00022430"/>
    </source>
</evidence>
<evidence type="ECO:0000256" key="1">
    <source>
        <dbReference type="ARBA" id="ARBA00000491"/>
    </source>
</evidence>
<evidence type="ECO:0000256" key="13">
    <source>
        <dbReference type="ARBA" id="ARBA00022723"/>
    </source>
</evidence>
<dbReference type="FunFam" id="2.40.70.10:FF:000149">
    <property type="entry name" value="Uncharacterized protein"/>
    <property type="match status" value="1"/>
</dbReference>
<evidence type="ECO:0000256" key="24">
    <source>
        <dbReference type="SAM" id="SignalP"/>
    </source>
</evidence>
<comment type="function">
    <text evidence="3">Catalyzes the isomerization between 2-isopropylmalate and 3-isopropylmalate, via the formation of 2-isopropylmaleate.</text>
</comment>
<dbReference type="InterPro" id="IPR033940">
    <property type="entry name" value="IPMI_Swivel"/>
</dbReference>
<evidence type="ECO:0000256" key="23">
    <source>
        <dbReference type="ARBA" id="ARBA00033368"/>
    </source>
</evidence>
<feature type="signal peptide" evidence="24">
    <location>
        <begin position="1"/>
        <end position="17"/>
    </location>
</feature>
<evidence type="ECO:0000259" key="25">
    <source>
        <dbReference type="PROSITE" id="PS51767"/>
    </source>
</evidence>
<keyword evidence="24" id="KW-0732">Signal</keyword>
<dbReference type="InterPro" id="IPR018136">
    <property type="entry name" value="Aconitase_4Fe-4S_BS"/>
</dbReference>
<dbReference type="EC" id="4.2.1.33" evidence="7"/>
<keyword evidence="14" id="KW-0064">Aspartyl protease</keyword>
<dbReference type="InterPro" id="IPR050067">
    <property type="entry name" value="IPM_dehydratase_rel_enz"/>
</dbReference>
<comment type="similarity">
    <text evidence="5">Belongs to the aconitase/IPM isomerase family.</text>
</comment>
<dbReference type="SUPFAM" id="SSF52016">
    <property type="entry name" value="LeuD/IlvD-like"/>
    <property type="match status" value="1"/>
</dbReference>
<keyword evidence="27" id="KW-1185">Reference proteome</keyword>
<name>A0AAV5A1Z3_9AGAM</name>
<dbReference type="PROSITE" id="PS01244">
    <property type="entry name" value="ACONITASE_2"/>
    <property type="match status" value="1"/>
</dbReference>
<dbReference type="AlphaFoldDB" id="A0AAV5A1Z3"/>
<evidence type="ECO:0000256" key="12">
    <source>
        <dbReference type="ARBA" id="ARBA00022670"/>
    </source>
</evidence>
<proteinExistence type="inferred from homology"/>
<dbReference type="GO" id="GO:0046872">
    <property type="term" value="F:metal ion binding"/>
    <property type="evidence" value="ECO:0007669"/>
    <property type="project" value="UniProtKB-KW"/>
</dbReference>
<comment type="cofactor">
    <cofactor evidence="2">
        <name>[4Fe-4S] cluster</name>
        <dbReference type="ChEBI" id="CHEBI:49883"/>
    </cofactor>
</comment>
<dbReference type="PROSITE" id="PS00141">
    <property type="entry name" value="ASP_PROTEASE"/>
    <property type="match status" value="2"/>
</dbReference>
<dbReference type="FunFam" id="3.30.499.10:FF:000007">
    <property type="entry name" value="3-isopropylmalate dehydratase large subunit"/>
    <property type="match status" value="1"/>
</dbReference>
<evidence type="ECO:0000313" key="26">
    <source>
        <dbReference type="EMBL" id="GJJ07452.1"/>
    </source>
</evidence>
<comment type="caution">
    <text evidence="26">The sequence shown here is derived from an EMBL/GenBank/DDBJ whole genome shotgun (WGS) entry which is preliminary data.</text>
</comment>
<evidence type="ECO:0000256" key="22">
    <source>
        <dbReference type="ARBA" id="ARBA00031631"/>
    </source>
</evidence>
<keyword evidence="18" id="KW-1015">Disulfide bond</keyword>
<dbReference type="Gene3D" id="3.20.19.10">
    <property type="entry name" value="Aconitase, domain 4"/>
    <property type="match status" value="1"/>
</dbReference>
<dbReference type="InterPro" id="IPR015931">
    <property type="entry name" value="Acnase/IPM_dHydase_lsu_aba_1/3"/>
</dbReference>
<keyword evidence="17" id="KW-0411">Iron-sulfur</keyword>
<keyword evidence="9" id="KW-0432">Leucine biosynthesis</keyword>
<sequence length="1103" mass="120479">MKVFSLVPLALLSLVSAKGTYRLKLHKESSSSLLANPSATLEFLANKYGAVQKPSISRNLAPVAREEGYFYTQGQQILGGHPVPIETRNCRLTVCPCEDYMDAQYYATISLGSPPQDFKVVLDTGSANLWVPSSKCTSIACYLHTKYEASQSPTYKENGTAFEIQYGSGSMKGFVSNDILQMGDIKIQEQDFTEATEMSGLAFLFSKFDGILGLAYETISVLHTTPPFYHMVNQKLLDEAVFSFYMSKSSNGDNSEVIFGGYNPKHFTGSLTYIPVAKKGYWEVEMNSLSLGTDRLELDNTGAAIDTGTSLIVMPTDVCDMIHAQIGAEKSWTGQYMVDCSAISKLPPITINFHGTDFTLGAEDYIMQLSGDSCMSSFQGMDITLNDGRSLMIIDTNKKMAAPSYTLTAADGVFRTLSRKNFTSIKTFVDEPESRAQCLTLEDNVKEFGITYFGMDDRRQGIVHIIGPEQGFTLPGITCVCGDSHTSTHGAFGALAFGIGTSEVEHVMATQTLLQRKGKNMRINVNGQLSEGISSKDVILHIIGVIGTAGGTGSVIEYAGSVFRNFSMEARMSVCNMSIEAGARAGMIAPDEVTFAYLKGRPLAPPEGEAWDRAVEYWRTLKTDEGASFDVEINIRAEDIAPTVSWGTSPQDVVPITGIVPDPNKVTDPTKRDSIKRSLTYMGLTPGTRMEDIKVDKVFLGSCTNGRVEDLRSAAKVILAAGADAKVPEGVVAMVVPGSTLVRQQAEAEGLSAVFIRAGWDWREAGCSMCLGMNPDQLSPKERCASTSNRNFEGRQGAGGRTHLLSPAMAAAAAMTGKLTDVRKFMSGKDTNYTSTIASMKQINPLEFLTDKVLPPPAPEGWKGSPSDTLPKVEESQAGSRTFTVLKGIAAPLSIENVDTDMIIPKQFLKTIKRTGLKDALFYALRKDPATEADTDFILNREPYNKACILVCTGANFGCGSSREHAPWSLKDFGIQCIIAPSFAEIFRTNTMQNGMLPCALSREECNILFQDAMACKEIEVDLEKQEVRRENGEVMKFAVDSFRRHCLLNGLDDIGLTLQKSDAIDAFEQRRSAEWPWLDGFAYIKEGKVKVPKTANESKLDW</sequence>
<evidence type="ECO:0000256" key="7">
    <source>
        <dbReference type="ARBA" id="ARBA00011998"/>
    </source>
</evidence>
<keyword evidence="19" id="KW-0325">Glycoprotein</keyword>
<dbReference type="Proteomes" id="UP001050691">
    <property type="component" value="Unassembled WGS sequence"/>
</dbReference>
<dbReference type="GO" id="GO:0051539">
    <property type="term" value="F:4 iron, 4 sulfur cluster binding"/>
    <property type="evidence" value="ECO:0007669"/>
    <property type="project" value="UniProtKB-KW"/>
</dbReference>
<evidence type="ECO:0000256" key="10">
    <source>
        <dbReference type="ARBA" id="ARBA00022485"/>
    </source>
</evidence>
<evidence type="ECO:0000256" key="6">
    <source>
        <dbReference type="ARBA" id="ARBA00007447"/>
    </source>
</evidence>
<protein>
    <recommendedName>
        <fullName evidence="8">3-isopropylmalate dehydratase</fullName>
        <ecNumber evidence="7">4.2.1.33</ecNumber>
    </recommendedName>
    <alternativeName>
        <fullName evidence="22">Alpha-IPM isomerase</fullName>
    </alternativeName>
    <alternativeName>
        <fullName evidence="23">Isopropylmalate isomerase</fullName>
    </alternativeName>
</protein>
<dbReference type="PROSITE" id="PS00450">
    <property type="entry name" value="ACONITASE_1"/>
    <property type="match status" value="1"/>
</dbReference>
<dbReference type="Pfam" id="PF00026">
    <property type="entry name" value="Asp"/>
    <property type="match status" value="1"/>
</dbReference>
<dbReference type="SUPFAM" id="SSF50630">
    <property type="entry name" value="Acid proteases"/>
    <property type="match status" value="1"/>
</dbReference>
<keyword evidence="20" id="KW-0456">Lyase</keyword>
<dbReference type="InterPro" id="IPR001030">
    <property type="entry name" value="Acoase/IPM_deHydtase_lsu_aba"/>
</dbReference>
<dbReference type="PANTHER" id="PTHR43822:SF9">
    <property type="entry name" value="3-ISOPROPYLMALATE DEHYDRATASE"/>
    <property type="match status" value="1"/>
</dbReference>
<evidence type="ECO:0000256" key="15">
    <source>
        <dbReference type="ARBA" id="ARBA00022801"/>
    </source>
</evidence>
<dbReference type="PRINTS" id="PR00415">
    <property type="entry name" value="ACONITASE"/>
</dbReference>
<reference evidence="26" key="1">
    <citation type="submission" date="2021-10" db="EMBL/GenBank/DDBJ databases">
        <title>De novo Genome Assembly of Clathrus columnatus (Basidiomycota, Fungi) Using Illumina and Nanopore Sequence Data.</title>
        <authorList>
            <person name="Ogiso-Tanaka E."/>
            <person name="Itagaki H."/>
            <person name="Hosoya T."/>
            <person name="Hosaka K."/>
        </authorList>
    </citation>
    <scope>NUCLEOTIDE SEQUENCE</scope>
    <source>
        <strain evidence="26">MO-923</strain>
    </source>
</reference>
<dbReference type="CDD" id="cd01577">
    <property type="entry name" value="IPMI_Swivel"/>
    <property type="match status" value="1"/>
</dbReference>
<dbReference type="Gene3D" id="3.30.499.10">
    <property type="entry name" value="Aconitase, domain 3"/>
    <property type="match status" value="2"/>
</dbReference>
<dbReference type="GO" id="GO:0009098">
    <property type="term" value="P:L-leucine biosynthetic process"/>
    <property type="evidence" value="ECO:0007669"/>
    <property type="project" value="UniProtKB-KW"/>
</dbReference>
<feature type="domain" description="Peptidase A1" evidence="25">
    <location>
        <begin position="105"/>
        <end position="415"/>
    </location>
</feature>
<dbReference type="InterPro" id="IPR004430">
    <property type="entry name" value="3-IsopropMal_deHydase_lsu"/>
</dbReference>
<evidence type="ECO:0000256" key="18">
    <source>
        <dbReference type="ARBA" id="ARBA00023157"/>
    </source>
</evidence>
<evidence type="ECO:0000256" key="20">
    <source>
        <dbReference type="ARBA" id="ARBA00023239"/>
    </source>
</evidence>
<dbReference type="InterPro" id="IPR036008">
    <property type="entry name" value="Aconitase_4Fe-4S_dom"/>
</dbReference>
<dbReference type="Gene3D" id="2.60.40.1960">
    <property type="match status" value="1"/>
</dbReference>
<dbReference type="Pfam" id="PF00330">
    <property type="entry name" value="Aconitase"/>
    <property type="match status" value="1"/>
</dbReference>
<dbReference type="PROSITE" id="PS51767">
    <property type="entry name" value="PEPTIDASE_A1"/>
    <property type="match status" value="1"/>
</dbReference>
<dbReference type="FunFam" id="3.20.19.10:FF:000003">
    <property type="entry name" value="3-isopropylmalate dehydratase small subunit"/>
    <property type="match status" value="1"/>
</dbReference>
<comment type="similarity">
    <text evidence="6">Belongs to the peptidase A1 family.</text>
</comment>
<gene>
    <name evidence="26" type="ORF">Clacol_001654</name>
</gene>
<dbReference type="Gene3D" id="2.40.70.10">
    <property type="entry name" value="Acid Proteases"/>
    <property type="match status" value="2"/>
</dbReference>
<keyword evidence="11" id="KW-0028">Amino-acid biosynthesis</keyword>
<keyword evidence="15" id="KW-0378">Hydrolase</keyword>
<dbReference type="Gene3D" id="3.40.1060.10">
    <property type="entry name" value="Aconitase, Domain 2"/>
    <property type="match status" value="1"/>
</dbReference>
<evidence type="ECO:0000256" key="4">
    <source>
        <dbReference type="ARBA" id="ARBA00004729"/>
    </source>
</evidence>
<evidence type="ECO:0000256" key="5">
    <source>
        <dbReference type="ARBA" id="ARBA00007185"/>
    </source>
</evidence>
<dbReference type="InterPro" id="IPR015928">
    <property type="entry name" value="Aconitase/3IPM_dehydase_swvl"/>
</dbReference>
<dbReference type="GO" id="GO:0003861">
    <property type="term" value="F:3-isopropylmalate dehydratase activity"/>
    <property type="evidence" value="ECO:0007669"/>
    <property type="project" value="UniProtKB-EC"/>
</dbReference>
<dbReference type="HAMAP" id="MF_01031">
    <property type="entry name" value="LeuD_type1"/>
    <property type="match status" value="1"/>
</dbReference>
<keyword evidence="21" id="KW-0100">Branched-chain amino acid biosynthesis</keyword>
<dbReference type="NCBIfam" id="NF002458">
    <property type="entry name" value="PRK01641.1"/>
    <property type="match status" value="1"/>
</dbReference>
<organism evidence="26 27">
    <name type="scientific">Clathrus columnatus</name>
    <dbReference type="NCBI Taxonomy" id="1419009"/>
    <lineage>
        <taxon>Eukaryota</taxon>
        <taxon>Fungi</taxon>
        <taxon>Dikarya</taxon>
        <taxon>Basidiomycota</taxon>
        <taxon>Agaricomycotina</taxon>
        <taxon>Agaricomycetes</taxon>
        <taxon>Phallomycetidae</taxon>
        <taxon>Phallales</taxon>
        <taxon>Clathraceae</taxon>
        <taxon>Clathrus</taxon>
    </lineage>
</organism>
<feature type="chain" id="PRO_5043360591" description="3-isopropylmalate dehydratase" evidence="24">
    <location>
        <begin position="18"/>
        <end position="1103"/>
    </location>
</feature>
<dbReference type="InterPro" id="IPR015932">
    <property type="entry name" value="Aconitase_dom2"/>
</dbReference>
<evidence type="ECO:0000256" key="17">
    <source>
        <dbReference type="ARBA" id="ARBA00023014"/>
    </source>
</evidence>
<dbReference type="InterPro" id="IPR004431">
    <property type="entry name" value="3-IsopropMal_deHydase_ssu"/>
</dbReference>
<evidence type="ECO:0000256" key="14">
    <source>
        <dbReference type="ARBA" id="ARBA00022750"/>
    </source>
</evidence>
<evidence type="ECO:0000313" key="27">
    <source>
        <dbReference type="Proteomes" id="UP001050691"/>
    </source>
</evidence>
<dbReference type="GO" id="GO:0006508">
    <property type="term" value="P:proteolysis"/>
    <property type="evidence" value="ECO:0007669"/>
    <property type="project" value="UniProtKB-KW"/>
</dbReference>
<comment type="catalytic activity">
    <reaction evidence="1">
        <text>(2R,3S)-3-isopropylmalate = (2S)-2-isopropylmalate</text>
        <dbReference type="Rhea" id="RHEA:32287"/>
        <dbReference type="ChEBI" id="CHEBI:1178"/>
        <dbReference type="ChEBI" id="CHEBI:35121"/>
        <dbReference type="EC" id="4.2.1.33"/>
    </reaction>
</comment>
<dbReference type="CDD" id="cd01583">
    <property type="entry name" value="IPMI"/>
    <property type="match status" value="1"/>
</dbReference>
<dbReference type="EMBL" id="BPWL01000002">
    <property type="protein sequence ID" value="GJJ07452.1"/>
    <property type="molecule type" value="Genomic_DNA"/>
</dbReference>
<dbReference type="GO" id="GO:0004190">
    <property type="term" value="F:aspartic-type endopeptidase activity"/>
    <property type="evidence" value="ECO:0007669"/>
    <property type="project" value="UniProtKB-KW"/>
</dbReference>
<dbReference type="NCBIfam" id="TIGR00170">
    <property type="entry name" value="leuC"/>
    <property type="match status" value="1"/>
</dbReference>
<evidence type="ECO:0000256" key="2">
    <source>
        <dbReference type="ARBA" id="ARBA00001966"/>
    </source>
</evidence>
<comment type="pathway">
    <text evidence="4">Amino-acid biosynthesis; L-leucine biosynthesis; L-leucine from 3-methyl-2-oxobutanoate: step 2/4.</text>
</comment>
<evidence type="ECO:0000256" key="8">
    <source>
        <dbReference type="ARBA" id="ARBA00014371"/>
    </source>
</evidence>
<dbReference type="InterPro" id="IPR001969">
    <property type="entry name" value="Aspartic_peptidase_AS"/>
</dbReference>
<keyword evidence="16" id="KW-0408">Iron</keyword>
<dbReference type="NCBIfam" id="TIGR00171">
    <property type="entry name" value="leuD"/>
    <property type="match status" value="1"/>
</dbReference>
<dbReference type="NCBIfam" id="NF009116">
    <property type="entry name" value="PRK12466.1"/>
    <property type="match status" value="1"/>
</dbReference>
<dbReference type="Pfam" id="PF00694">
    <property type="entry name" value="Aconitase_C"/>
    <property type="match status" value="1"/>
</dbReference>
<dbReference type="InterPro" id="IPR021109">
    <property type="entry name" value="Peptidase_aspartic_dom_sf"/>
</dbReference>
<dbReference type="InterPro" id="IPR000573">
    <property type="entry name" value="AconitaseA/IPMdHydase_ssu_swvl"/>
</dbReference>
<evidence type="ECO:0000256" key="11">
    <source>
        <dbReference type="ARBA" id="ARBA00022605"/>
    </source>
</evidence>
<dbReference type="InterPro" id="IPR033121">
    <property type="entry name" value="PEPTIDASE_A1"/>
</dbReference>
<keyword evidence="12" id="KW-0645">Protease</keyword>
<evidence type="ECO:0000256" key="3">
    <source>
        <dbReference type="ARBA" id="ARBA00002695"/>
    </source>
</evidence>